<feature type="region of interest" description="Disordered" evidence="6">
    <location>
        <begin position="332"/>
        <end position="394"/>
    </location>
</feature>
<gene>
    <name evidence="8" type="ORF">JN10_0675</name>
</gene>
<dbReference type="GO" id="GO:0016020">
    <property type="term" value="C:membrane"/>
    <property type="evidence" value="ECO:0007669"/>
    <property type="project" value="UniProtKB-SubCell"/>
</dbReference>
<organism evidence="8 9">
    <name type="scientific">Altererythrobacter ishigakiensis</name>
    <dbReference type="NCBI Taxonomy" id="476157"/>
    <lineage>
        <taxon>Bacteria</taxon>
        <taxon>Pseudomonadati</taxon>
        <taxon>Pseudomonadota</taxon>
        <taxon>Alphaproteobacteria</taxon>
        <taxon>Sphingomonadales</taxon>
        <taxon>Erythrobacteraceae</taxon>
        <taxon>Altererythrobacter</taxon>
    </lineage>
</organism>
<dbReference type="OrthoDB" id="7400974at2"/>
<feature type="transmembrane region" description="Helical" evidence="7">
    <location>
        <begin position="178"/>
        <end position="196"/>
    </location>
</feature>
<keyword evidence="3 7" id="KW-0812">Transmembrane</keyword>
<dbReference type="RefSeq" id="WP_067596435.1">
    <property type="nucleotide sequence ID" value="NZ_CP015963.1"/>
</dbReference>
<keyword evidence="4 7" id="KW-1133">Transmembrane helix</keyword>
<feature type="transmembrane region" description="Helical" evidence="7">
    <location>
        <begin position="154"/>
        <end position="171"/>
    </location>
</feature>
<dbReference type="Proteomes" id="UP000320547">
    <property type="component" value="Unassembled WGS sequence"/>
</dbReference>
<sequence>MAGVCDTALEGMGGGIAAALQAVECMAQQGAAGMFSSLFAPGGALQTTLIILLTFYVAFFGISLMLGRSSLSVRALVPRMMTLGLVLTFATSWVAYQGVVWNIIVWGPEWLGRVLTGSDGPATLVFGQKLDVVFEAVQQASQGQENFEAFSPPGLMWLGAVLLLLGTVGVLATSKIALALLVAIGPAFVVMALFNGTRGLFTGWLKGLVMLALVPLFAVLGGSIMLELAVPVLSALVAIPGQVDPQAAMAFFLIGAVHVALMLMVLKVAATMVAGWRVFGLVQQSDTVDAGAFSAAQQTSARVAEARNATIAATAAGARRVDVAAATLTNASKEGGNSSGGASRVRETRVYATSGGDASASKNNGQSTSRTHGIGSRFRPVQARALARKSETLS</sequence>
<feature type="transmembrane region" description="Helical" evidence="7">
    <location>
        <begin position="76"/>
        <end position="96"/>
    </location>
</feature>
<comment type="caution">
    <text evidence="8">The sequence shown here is derived from an EMBL/GenBank/DDBJ whole genome shotgun (WGS) entry which is preliminary data.</text>
</comment>
<evidence type="ECO:0000256" key="2">
    <source>
        <dbReference type="ARBA" id="ARBA00007802"/>
    </source>
</evidence>
<evidence type="ECO:0000256" key="6">
    <source>
        <dbReference type="SAM" id="MobiDB-lite"/>
    </source>
</evidence>
<evidence type="ECO:0000256" key="1">
    <source>
        <dbReference type="ARBA" id="ARBA00004141"/>
    </source>
</evidence>
<dbReference type="Pfam" id="PF04610">
    <property type="entry name" value="TrbL"/>
    <property type="match status" value="1"/>
</dbReference>
<evidence type="ECO:0000256" key="4">
    <source>
        <dbReference type="ARBA" id="ARBA00022989"/>
    </source>
</evidence>
<dbReference type="EMBL" id="VLLK01000001">
    <property type="protein sequence ID" value="TWJ09053.1"/>
    <property type="molecule type" value="Genomic_DNA"/>
</dbReference>
<evidence type="ECO:0000256" key="5">
    <source>
        <dbReference type="ARBA" id="ARBA00023136"/>
    </source>
</evidence>
<protein>
    <submittedName>
        <fullName evidence="8">Type IV secretion system protein VirB6</fullName>
    </submittedName>
</protein>
<name>A0A562UTX0_9SPHN</name>
<feature type="transmembrane region" description="Helical" evidence="7">
    <location>
        <begin position="44"/>
        <end position="64"/>
    </location>
</feature>
<keyword evidence="9" id="KW-1185">Reference proteome</keyword>
<feature type="transmembrane region" description="Helical" evidence="7">
    <location>
        <begin position="251"/>
        <end position="276"/>
    </location>
</feature>
<evidence type="ECO:0000313" key="9">
    <source>
        <dbReference type="Proteomes" id="UP000320547"/>
    </source>
</evidence>
<accession>A0A562UTX0</accession>
<evidence type="ECO:0000313" key="8">
    <source>
        <dbReference type="EMBL" id="TWJ09053.1"/>
    </source>
</evidence>
<comment type="similarity">
    <text evidence="2">Belongs to the TrbL/VirB6 family.</text>
</comment>
<dbReference type="GO" id="GO:0030255">
    <property type="term" value="P:protein secretion by the type IV secretion system"/>
    <property type="evidence" value="ECO:0007669"/>
    <property type="project" value="InterPro"/>
</dbReference>
<evidence type="ECO:0000256" key="3">
    <source>
        <dbReference type="ARBA" id="ARBA00022692"/>
    </source>
</evidence>
<keyword evidence="5 7" id="KW-0472">Membrane</keyword>
<dbReference type="STRING" id="476157.GCA_001663155_00069"/>
<proteinExistence type="inferred from homology"/>
<evidence type="ECO:0000256" key="7">
    <source>
        <dbReference type="SAM" id="Phobius"/>
    </source>
</evidence>
<reference evidence="8 9" key="1">
    <citation type="submission" date="2019-07" db="EMBL/GenBank/DDBJ databases">
        <title>Genomic Encyclopedia of Archaeal and Bacterial Type Strains, Phase II (KMG-II): from individual species to whole genera.</title>
        <authorList>
            <person name="Goeker M."/>
        </authorList>
    </citation>
    <scope>NUCLEOTIDE SEQUENCE [LARGE SCALE GENOMIC DNA]</scope>
    <source>
        <strain evidence="8 9">ATCC BAA-2084</strain>
    </source>
</reference>
<comment type="subcellular location">
    <subcellularLocation>
        <location evidence="1">Membrane</location>
        <topology evidence="1">Multi-pass membrane protein</topology>
    </subcellularLocation>
</comment>
<dbReference type="AlphaFoldDB" id="A0A562UTX0"/>
<dbReference type="InterPro" id="IPR007688">
    <property type="entry name" value="Conjugal_tfr_TrbL/VirB6"/>
</dbReference>
<feature type="compositionally biased region" description="Polar residues" evidence="6">
    <location>
        <begin position="360"/>
        <end position="371"/>
    </location>
</feature>
<feature type="transmembrane region" description="Helical" evidence="7">
    <location>
        <begin position="208"/>
        <end position="239"/>
    </location>
</feature>